<dbReference type="OrthoDB" id="302728at2759"/>
<name>A0A2C5Z5J7_9HYPO</name>
<evidence type="ECO:0000256" key="4">
    <source>
        <dbReference type="ARBA" id="ARBA00022989"/>
    </source>
</evidence>
<comment type="subcellular location">
    <subcellularLocation>
        <location evidence="1">Membrane</location>
        <topology evidence="1">Multi-pass membrane protein</topology>
    </subcellularLocation>
</comment>
<evidence type="ECO:0000256" key="3">
    <source>
        <dbReference type="ARBA" id="ARBA00022692"/>
    </source>
</evidence>
<dbReference type="PANTHER" id="PTHR12246">
    <property type="entry name" value="PALMITOYLTRANSFERASE ZDHHC16"/>
    <property type="match status" value="1"/>
</dbReference>
<evidence type="ECO:0000256" key="10">
    <source>
        <dbReference type="RuleBase" id="RU079119"/>
    </source>
</evidence>
<comment type="similarity">
    <text evidence="10">Belongs to the DHHC palmitoyltransferase family.</text>
</comment>
<feature type="transmembrane region" description="Helical" evidence="10">
    <location>
        <begin position="55"/>
        <end position="74"/>
    </location>
</feature>
<evidence type="ECO:0000256" key="5">
    <source>
        <dbReference type="ARBA" id="ARBA00023136"/>
    </source>
</evidence>
<accession>A0A2C5Z5J7</accession>
<reference evidence="13 14" key="1">
    <citation type="submission" date="2017-06" db="EMBL/GenBank/DDBJ databases">
        <title>Ant-infecting Ophiocordyceps genomes reveal a high diversity of potential behavioral manipulation genes and a possible major role for enterotoxins.</title>
        <authorList>
            <person name="De Bekker C."/>
            <person name="Evans H.C."/>
            <person name="Brachmann A."/>
            <person name="Hughes D.P."/>
        </authorList>
    </citation>
    <scope>NUCLEOTIDE SEQUENCE [LARGE SCALE GENOMIC DNA]</scope>
    <source>
        <strain evidence="13 14">Map16</strain>
    </source>
</reference>
<feature type="transmembrane region" description="Helical" evidence="10">
    <location>
        <begin position="199"/>
        <end position="221"/>
    </location>
</feature>
<feature type="compositionally biased region" description="Basic and acidic residues" evidence="11">
    <location>
        <begin position="420"/>
        <end position="429"/>
    </location>
</feature>
<evidence type="ECO:0000256" key="1">
    <source>
        <dbReference type="ARBA" id="ARBA00004141"/>
    </source>
</evidence>
<organism evidence="13 14">
    <name type="scientific">Ophiocordyceps camponoti-rufipedis</name>
    <dbReference type="NCBI Taxonomy" id="2004952"/>
    <lineage>
        <taxon>Eukaryota</taxon>
        <taxon>Fungi</taxon>
        <taxon>Dikarya</taxon>
        <taxon>Ascomycota</taxon>
        <taxon>Pezizomycotina</taxon>
        <taxon>Sordariomycetes</taxon>
        <taxon>Hypocreomycetidae</taxon>
        <taxon>Hypocreales</taxon>
        <taxon>Ophiocordycipitaceae</taxon>
        <taxon>Ophiocordyceps</taxon>
    </lineage>
</organism>
<proteinExistence type="inferred from homology"/>
<evidence type="ECO:0000256" key="8">
    <source>
        <dbReference type="ARBA" id="ARBA00023315"/>
    </source>
</evidence>
<dbReference type="InterPro" id="IPR001594">
    <property type="entry name" value="Palmitoyltrfase_DHHC"/>
</dbReference>
<dbReference type="GO" id="GO:0019706">
    <property type="term" value="F:protein-cysteine S-palmitoyltransferase activity"/>
    <property type="evidence" value="ECO:0007669"/>
    <property type="project" value="UniProtKB-EC"/>
</dbReference>
<protein>
    <recommendedName>
        <fullName evidence="10">Palmitoyltransferase</fullName>
        <ecNumber evidence="10">2.3.1.225</ecNumber>
    </recommendedName>
</protein>
<comment type="domain">
    <text evidence="10">The DHHC domain is required for palmitoyltransferase activity.</text>
</comment>
<dbReference type="EMBL" id="NJES01000242">
    <property type="protein sequence ID" value="PHH74972.1"/>
    <property type="molecule type" value="Genomic_DNA"/>
</dbReference>
<evidence type="ECO:0000256" key="7">
    <source>
        <dbReference type="ARBA" id="ARBA00023288"/>
    </source>
</evidence>
<evidence type="ECO:0000256" key="6">
    <source>
        <dbReference type="ARBA" id="ARBA00023139"/>
    </source>
</evidence>
<comment type="caution">
    <text evidence="13">The sequence shown here is derived from an EMBL/GenBank/DDBJ whole genome shotgun (WGS) entry which is preliminary data.</text>
</comment>
<dbReference type="AlphaFoldDB" id="A0A2C5Z5J7"/>
<dbReference type="Pfam" id="PF01529">
    <property type="entry name" value="DHHC"/>
    <property type="match status" value="1"/>
</dbReference>
<evidence type="ECO:0000256" key="2">
    <source>
        <dbReference type="ARBA" id="ARBA00022679"/>
    </source>
</evidence>
<feature type="transmembrane region" description="Helical" evidence="10">
    <location>
        <begin position="20"/>
        <end position="43"/>
    </location>
</feature>
<dbReference type="STRING" id="2004952.A0A2C5Z5J7"/>
<feature type="transmembrane region" description="Helical" evidence="10">
    <location>
        <begin position="156"/>
        <end position="179"/>
    </location>
</feature>
<dbReference type="Proteomes" id="UP000226431">
    <property type="component" value="Unassembled WGS sequence"/>
</dbReference>
<gene>
    <name evidence="13" type="ORF">CDD80_2724</name>
</gene>
<dbReference type="GO" id="GO:0016020">
    <property type="term" value="C:membrane"/>
    <property type="evidence" value="ECO:0007669"/>
    <property type="project" value="UniProtKB-SubCell"/>
</dbReference>
<keyword evidence="14" id="KW-1185">Reference proteome</keyword>
<evidence type="ECO:0000259" key="12">
    <source>
        <dbReference type="Pfam" id="PF01529"/>
    </source>
</evidence>
<evidence type="ECO:0000256" key="9">
    <source>
        <dbReference type="ARBA" id="ARBA00048048"/>
    </source>
</evidence>
<keyword evidence="3 10" id="KW-0812">Transmembrane</keyword>
<dbReference type="InterPro" id="IPR039859">
    <property type="entry name" value="PFA4/ZDH16/20/ERF2-like"/>
</dbReference>
<keyword evidence="8 10" id="KW-0012">Acyltransferase</keyword>
<keyword evidence="5 10" id="KW-0472">Membrane</keyword>
<comment type="catalytic activity">
    <reaction evidence="9 10">
        <text>L-cysteinyl-[protein] + hexadecanoyl-CoA = S-hexadecanoyl-L-cysteinyl-[protein] + CoA</text>
        <dbReference type="Rhea" id="RHEA:36683"/>
        <dbReference type="Rhea" id="RHEA-COMP:10131"/>
        <dbReference type="Rhea" id="RHEA-COMP:11032"/>
        <dbReference type="ChEBI" id="CHEBI:29950"/>
        <dbReference type="ChEBI" id="CHEBI:57287"/>
        <dbReference type="ChEBI" id="CHEBI:57379"/>
        <dbReference type="ChEBI" id="CHEBI:74151"/>
        <dbReference type="EC" id="2.3.1.225"/>
    </reaction>
</comment>
<evidence type="ECO:0000313" key="14">
    <source>
        <dbReference type="Proteomes" id="UP000226431"/>
    </source>
</evidence>
<sequence length="485" mass="54494">MPPRRWARRLERACCTLGTYVPVAFVYGMTTWAVWVVIVIGGAEPVSRWRGTPSSVVGLALYLLLNWSYTTAVFTSPGSTTTDDGYGLLPTAAARPSASSLTVKSSNGQVRFCKKCQARKPDRAHHCSSCRRCILKMDHHCPWLATCIGLRNHKAFLLFLIYTTVFSLYAFALSGSWLWSEVVVESARYVDSLMPVNFIVLAVVSGIIGLVVGGFTAWHVLLACRGQTTIECLEKTRYLSPLRRMHQQQALPPPAQRLVDMHANALPGVTRPEEGESSVAMVASADGGCDDDDAEVDVEAGALFAGRRPVSYADRERQQTRRRYEDYLDEHDSDKLPNAFDLGWRRNLTHLLGPRPALWLVPICNTTGDGWAWEAGPRWLDARERLRRERQRQREREISAGWGAAAEGEDEENRQRRSPSKADRVLGRDPDLYADGTQGGWTGCFNGEVILMVRSTFLRRRVDLTLTLRVRQDRMFNGEVYQMVL</sequence>
<keyword evidence="4 10" id="KW-1133">Transmembrane helix</keyword>
<evidence type="ECO:0000313" key="13">
    <source>
        <dbReference type="EMBL" id="PHH74972.1"/>
    </source>
</evidence>
<keyword evidence="2 10" id="KW-0808">Transferase</keyword>
<feature type="domain" description="Palmitoyltransferase DHHC" evidence="12">
    <location>
        <begin position="108"/>
        <end position="234"/>
    </location>
</feature>
<dbReference type="EC" id="2.3.1.225" evidence="10"/>
<keyword evidence="7" id="KW-0449">Lipoprotein</keyword>
<dbReference type="PROSITE" id="PS50216">
    <property type="entry name" value="DHHC"/>
    <property type="match status" value="1"/>
</dbReference>
<feature type="region of interest" description="Disordered" evidence="11">
    <location>
        <begin position="397"/>
        <end position="429"/>
    </location>
</feature>
<keyword evidence="6" id="KW-0564">Palmitate</keyword>
<evidence type="ECO:0000256" key="11">
    <source>
        <dbReference type="SAM" id="MobiDB-lite"/>
    </source>
</evidence>